<keyword evidence="2" id="KW-1185">Reference proteome</keyword>
<gene>
    <name evidence="1" type="ORF">C8Q71DRAFT_881112</name>
</gene>
<dbReference type="GeneID" id="72009216"/>
<sequence>MPEIQECYCSGLQLQALFAKYSKCDWHLQALHCDATLDDKKPRGSRQEAGLCFQLTPSSRDVRGNTTYQTPLWPPFLAERAPPAGFCLQDLVLTAVEYTSRSVVLNLGHCWFQLQYLTHTSIQMYDREQWAVIKETSYIGKGTLRMRGFRIGLALEFESYVIVFGSHDQVFQVTWALKKADLAHHDHHVLDEWDKVVAGIARWCERYYEDKPAGKKLARDVLRFTPNVWFGIGVYTACEILYVAGIPPFLREQEVFSNPSRLARVVLAYYAFVHKAMHKTWPNRVKPCIRQNVVAPTTEERLQMGREMYIWAKDTVSIPQRLFDRIANYEYRGSSSYLDDPFEPSLIQAALERSPHLGRAAFGETWDEIAPPELTTRPLTKPDALSKFFTENDLLDRDTRLHCASISPLFLPNQDLSRRRVPTHYYSVTGKAIWSIVPAPDDAQFKPMADEKPNKLFRYIVTNTAQVAVGPLEYCANAQVVRKSLKGRTGKGVSRFYVLPSLGAVPSSVPISIGRRHLASLDHKKSLTLEAREKRNEKARAAAKKALAKPTKRKSNAMKTLTGNVPLTTQQRNARATQRKVFESQTHIAARGNDAMTTYTKRPPVQSLLPRLKMLLQTKYLAHRCPTLESGEYVLSTRYWQTWM</sequence>
<protein>
    <submittedName>
        <fullName evidence="1">Uncharacterized protein</fullName>
    </submittedName>
</protein>
<name>A0ABQ8K4F5_9APHY</name>
<dbReference type="Proteomes" id="UP000814176">
    <property type="component" value="Unassembled WGS sequence"/>
</dbReference>
<organism evidence="1 2">
    <name type="scientific">Rhodofomes roseus</name>
    <dbReference type="NCBI Taxonomy" id="34475"/>
    <lineage>
        <taxon>Eukaryota</taxon>
        <taxon>Fungi</taxon>
        <taxon>Dikarya</taxon>
        <taxon>Basidiomycota</taxon>
        <taxon>Agaricomycotina</taxon>
        <taxon>Agaricomycetes</taxon>
        <taxon>Polyporales</taxon>
        <taxon>Rhodofomes</taxon>
    </lineage>
</organism>
<evidence type="ECO:0000313" key="1">
    <source>
        <dbReference type="EMBL" id="KAH9831800.1"/>
    </source>
</evidence>
<comment type="caution">
    <text evidence="1">The sequence shown here is derived from an EMBL/GenBank/DDBJ whole genome shotgun (WGS) entry which is preliminary data.</text>
</comment>
<dbReference type="RefSeq" id="XP_047774897.1">
    <property type="nucleotide sequence ID" value="XM_047928484.1"/>
</dbReference>
<accession>A0ABQ8K4F5</accession>
<evidence type="ECO:0000313" key="2">
    <source>
        <dbReference type="Proteomes" id="UP000814176"/>
    </source>
</evidence>
<reference evidence="1 2" key="1">
    <citation type="journal article" date="2021" name="Environ. Microbiol.">
        <title>Gene family expansions and transcriptome signatures uncover fungal adaptations to wood decay.</title>
        <authorList>
            <person name="Hage H."/>
            <person name="Miyauchi S."/>
            <person name="Viragh M."/>
            <person name="Drula E."/>
            <person name="Min B."/>
            <person name="Chaduli D."/>
            <person name="Navarro D."/>
            <person name="Favel A."/>
            <person name="Norest M."/>
            <person name="Lesage-Meessen L."/>
            <person name="Balint B."/>
            <person name="Merenyi Z."/>
            <person name="de Eugenio L."/>
            <person name="Morin E."/>
            <person name="Martinez A.T."/>
            <person name="Baldrian P."/>
            <person name="Stursova M."/>
            <person name="Martinez M.J."/>
            <person name="Novotny C."/>
            <person name="Magnuson J.K."/>
            <person name="Spatafora J.W."/>
            <person name="Maurice S."/>
            <person name="Pangilinan J."/>
            <person name="Andreopoulos W."/>
            <person name="LaButti K."/>
            <person name="Hundley H."/>
            <person name="Na H."/>
            <person name="Kuo A."/>
            <person name="Barry K."/>
            <person name="Lipzen A."/>
            <person name="Henrissat B."/>
            <person name="Riley R."/>
            <person name="Ahrendt S."/>
            <person name="Nagy L.G."/>
            <person name="Grigoriev I.V."/>
            <person name="Martin F."/>
            <person name="Rosso M.N."/>
        </authorList>
    </citation>
    <scope>NUCLEOTIDE SEQUENCE [LARGE SCALE GENOMIC DNA]</scope>
    <source>
        <strain evidence="1 2">CIRM-BRFM 1785</strain>
    </source>
</reference>
<proteinExistence type="predicted"/>
<dbReference type="EMBL" id="JADCUA010000024">
    <property type="protein sequence ID" value="KAH9831800.1"/>
    <property type="molecule type" value="Genomic_DNA"/>
</dbReference>